<proteinExistence type="predicted"/>
<feature type="domain" description="QsdR TetR regulatory C-terminal" evidence="1">
    <location>
        <begin position="85"/>
        <end position="189"/>
    </location>
</feature>
<accession>A0ABW9FU65</accession>
<comment type="caution">
    <text evidence="2">The sequence shown here is derived from an EMBL/GenBank/DDBJ whole genome shotgun (WGS) entry which is preliminary data.</text>
</comment>
<name>A0ABW9FU65_9NOCA</name>
<gene>
    <name evidence="2" type="ORF">ABEU19_002238</name>
</gene>
<keyword evidence="3" id="KW-1185">Reference proteome</keyword>
<dbReference type="Gene3D" id="1.10.357.10">
    <property type="entry name" value="Tetracycline Repressor, domain 2"/>
    <property type="match status" value="1"/>
</dbReference>
<evidence type="ECO:0000313" key="3">
    <source>
        <dbReference type="Proteomes" id="UP001629744"/>
    </source>
</evidence>
<dbReference type="InterPro" id="IPR041485">
    <property type="entry name" value="TetR_C_36"/>
</dbReference>
<protein>
    <submittedName>
        <fullName evidence="2">QsdR family transcriptional regulator</fullName>
    </submittedName>
</protein>
<dbReference type="InterPro" id="IPR009057">
    <property type="entry name" value="Homeodomain-like_sf"/>
</dbReference>
<dbReference type="Pfam" id="PF18598">
    <property type="entry name" value="TetR_C_36"/>
    <property type="match status" value="1"/>
</dbReference>
<sequence length="195" mass="21227">MRSQEQEAAPPSVRRPMPSDALATALWLFQHGERVDMNTVASHLGIGRTTLYRWVGDREKLLGRVLLASIGNLWQRSLADAEGEGLEHPLDAARRFIEGCIENEPLTSFAQRESSLALRVLLDPNGVITHVLQRDLSAATSSAAPEIEAPEEIFGVLALTATALVWANVAGGRHPDIDATIGIMRTVLTAHARPR</sequence>
<reference evidence="2 3" key="1">
    <citation type="submission" date="2023-11" db="EMBL/GenBank/DDBJ databases">
        <authorList>
            <person name="Val-Calvo J."/>
            <person name="Scortti M."/>
            <person name="Vazquez-Boland J."/>
        </authorList>
    </citation>
    <scope>NUCLEOTIDE SEQUENCE [LARGE SCALE GENOMIC DNA]</scope>
    <source>
        <strain evidence="2 3">DSM 46662</strain>
    </source>
</reference>
<evidence type="ECO:0000259" key="1">
    <source>
        <dbReference type="Pfam" id="PF18598"/>
    </source>
</evidence>
<dbReference type="Proteomes" id="UP001629744">
    <property type="component" value="Unassembled WGS sequence"/>
</dbReference>
<evidence type="ECO:0000313" key="2">
    <source>
        <dbReference type="EMBL" id="MFM1728744.1"/>
    </source>
</evidence>
<dbReference type="RefSeq" id="WP_348605106.1">
    <property type="nucleotide sequence ID" value="NZ_CP157276.1"/>
</dbReference>
<dbReference type="EMBL" id="JBDLNU010000002">
    <property type="protein sequence ID" value="MFM1728744.1"/>
    <property type="molecule type" value="Genomic_DNA"/>
</dbReference>
<dbReference type="SUPFAM" id="SSF46689">
    <property type="entry name" value="Homeodomain-like"/>
    <property type="match status" value="1"/>
</dbReference>
<organism evidence="2 3">
    <name type="scientific">Prescottella soli</name>
    <dbReference type="NCBI Taxonomy" id="1543852"/>
    <lineage>
        <taxon>Bacteria</taxon>
        <taxon>Bacillati</taxon>
        <taxon>Actinomycetota</taxon>
        <taxon>Actinomycetes</taxon>
        <taxon>Mycobacteriales</taxon>
        <taxon>Nocardiaceae</taxon>
        <taxon>Prescottella</taxon>
    </lineage>
</organism>